<reference evidence="3 4" key="1">
    <citation type="journal article" date="2011" name="Stand. Genomic Sci.">
        <title>Complete genome sequence of Deinococcus maricopensis type strain (LB-34).</title>
        <authorList>
            <person name="Pukall R."/>
            <person name="Zeytun A."/>
            <person name="Lucas S."/>
            <person name="Lapidus A."/>
            <person name="Hammon N."/>
            <person name="Deshpande S."/>
            <person name="Nolan M."/>
            <person name="Cheng J.F."/>
            <person name="Pitluck S."/>
            <person name="Liolios K."/>
            <person name="Pagani I."/>
            <person name="Mikhailova N."/>
            <person name="Ivanova N."/>
            <person name="Mavromatis K."/>
            <person name="Pati A."/>
            <person name="Tapia R."/>
            <person name="Han C."/>
            <person name="Goodwin L."/>
            <person name="Chen A."/>
            <person name="Palaniappan K."/>
            <person name="Land M."/>
            <person name="Hauser L."/>
            <person name="Chang Y.J."/>
            <person name="Jeffries C.D."/>
            <person name="Brambilla E.M."/>
            <person name="Rohde M."/>
            <person name="Goker M."/>
            <person name="Detter J.C."/>
            <person name="Woyke T."/>
            <person name="Bristow J."/>
            <person name="Eisen J.A."/>
            <person name="Markowitz V."/>
            <person name="Hugenholtz P."/>
            <person name="Kyrpides N.C."/>
            <person name="Klenk H.P."/>
        </authorList>
    </citation>
    <scope>NUCLEOTIDE SEQUENCE [LARGE SCALE GENOMIC DNA]</scope>
    <source>
        <strain evidence="4">DSM 21211 / LMG 22137 / NRRL B-23946 / LB-34</strain>
    </source>
</reference>
<dbReference type="InterPro" id="IPR036465">
    <property type="entry name" value="vWFA_dom_sf"/>
</dbReference>
<evidence type="ECO:0000256" key="1">
    <source>
        <dbReference type="SAM" id="SignalP"/>
    </source>
</evidence>
<dbReference type="SUPFAM" id="SSF53850">
    <property type="entry name" value="Periplasmic binding protein-like II"/>
    <property type="match status" value="1"/>
</dbReference>
<keyword evidence="1" id="KW-0732">Signal</keyword>
<keyword evidence="4" id="KW-1185">Reference proteome</keyword>
<feature type="domain" description="VWFA" evidence="2">
    <location>
        <begin position="322"/>
        <end position="509"/>
    </location>
</feature>
<proteinExistence type="predicted"/>
<dbReference type="PANTHER" id="PTHR10579:SF43">
    <property type="entry name" value="ZINC FINGER (C3HC4-TYPE RING FINGER) FAMILY PROTEIN"/>
    <property type="match status" value="1"/>
</dbReference>
<dbReference type="Pfam" id="PF00092">
    <property type="entry name" value="VWA"/>
    <property type="match status" value="1"/>
</dbReference>
<name>E8U693_DEIML</name>
<accession>E8U693</accession>
<dbReference type="EMBL" id="CP002454">
    <property type="protein sequence ID" value="ADV66582.1"/>
    <property type="molecule type" value="Genomic_DNA"/>
</dbReference>
<evidence type="ECO:0000259" key="2">
    <source>
        <dbReference type="PROSITE" id="PS50234"/>
    </source>
</evidence>
<protein>
    <submittedName>
        <fullName evidence="3">von Willebrand factor type A</fullName>
    </submittedName>
</protein>
<dbReference type="Proteomes" id="UP000008635">
    <property type="component" value="Chromosome"/>
</dbReference>
<reference evidence="4" key="2">
    <citation type="submission" date="2011-01" db="EMBL/GenBank/DDBJ databases">
        <title>The complete genome of Deinococcus maricopensis DSM 21211.</title>
        <authorList>
            <consortium name="US DOE Joint Genome Institute (JGI-PGF)"/>
            <person name="Lucas S."/>
            <person name="Copeland A."/>
            <person name="Lapidus A."/>
            <person name="Goodwin L."/>
            <person name="Pitluck S."/>
            <person name="Kyrpides N."/>
            <person name="Mavromatis K."/>
            <person name="Pagani I."/>
            <person name="Ivanova N."/>
            <person name="Ovchinnikova G."/>
            <person name="Zeytun A."/>
            <person name="Detter J.C."/>
            <person name="Han C."/>
            <person name="Land M."/>
            <person name="Hauser L."/>
            <person name="Markowitz V."/>
            <person name="Cheng J.-F."/>
            <person name="Hugenholtz P."/>
            <person name="Woyke T."/>
            <person name="Wu D."/>
            <person name="Pukall R."/>
            <person name="Gehrich-Schroeter G."/>
            <person name="Brambilla E."/>
            <person name="Klenk H.-P."/>
            <person name="Eisen J.A."/>
        </authorList>
    </citation>
    <scope>NUCLEOTIDE SEQUENCE [LARGE SCALE GENOMIC DNA]</scope>
    <source>
        <strain evidence="4">DSM 21211 / LMG 22137 / NRRL B-23946 / LB-34</strain>
    </source>
</reference>
<dbReference type="SMART" id="SM00327">
    <property type="entry name" value="VWA"/>
    <property type="match status" value="1"/>
</dbReference>
<dbReference type="InterPro" id="IPR051266">
    <property type="entry name" value="CLCR"/>
</dbReference>
<dbReference type="SUPFAM" id="SSF53300">
    <property type="entry name" value="vWA-like"/>
    <property type="match status" value="1"/>
</dbReference>
<dbReference type="STRING" id="709986.Deima_0928"/>
<feature type="chain" id="PRO_5003232225" evidence="1">
    <location>
        <begin position="18"/>
        <end position="509"/>
    </location>
</feature>
<evidence type="ECO:0000313" key="3">
    <source>
        <dbReference type="EMBL" id="ADV66582.1"/>
    </source>
</evidence>
<dbReference type="InterPro" id="IPR002035">
    <property type="entry name" value="VWF_A"/>
</dbReference>
<organism evidence="3 4">
    <name type="scientific">Deinococcus maricopensis (strain DSM 21211 / LMG 22137 / NRRL B-23946 / LB-34)</name>
    <dbReference type="NCBI Taxonomy" id="709986"/>
    <lineage>
        <taxon>Bacteria</taxon>
        <taxon>Thermotogati</taxon>
        <taxon>Deinococcota</taxon>
        <taxon>Deinococci</taxon>
        <taxon>Deinococcales</taxon>
        <taxon>Deinococcaceae</taxon>
        <taxon>Deinococcus</taxon>
    </lineage>
</organism>
<gene>
    <name evidence="3" type="ordered locus">Deima_0928</name>
</gene>
<dbReference type="Pfam" id="PF13531">
    <property type="entry name" value="SBP_bac_11"/>
    <property type="match status" value="1"/>
</dbReference>
<dbReference type="AlphaFoldDB" id="E8U693"/>
<dbReference type="Gene3D" id="3.40.50.410">
    <property type="entry name" value="von Willebrand factor, type A domain"/>
    <property type="match status" value="1"/>
</dbReference>
<dbReference type="PANTHER" id="PTHR10579">
    <property type="entry name" value="CALCIUM-ACTIVATED CHLORIDE CHANNEL REGULATOR"/>
    <property type="match status" value="1"/>
</dbReference>
<dbReference type="RefSeq" id="WP_013556087.1">
    <property type="nucleotide sequence ID" value="NC_014958.1"/>
</dbReference>
<dbReference type="KEGG" id="dmr:Deima_0928"/>
<sequence precursor="true">MKRALLAALAVTLAGCAARPTPPLTVLGGSELRDLAPILEDVARASGVRLNIQYVGTLDGTERLRGGATPDLVWFSHAKYLELQDDLRGRVIAREKIMLSPVVLGVNRRDARAWGWTGRNASWRDIARKVASGDLKYGMANPAASNSGLTALIGVTAALSGKGDAITAADARSPELRAFFRGQALTAGSSGWLADAYIRDQARLNGLINYESVLLSLNRGGQLREPLTLIYPRDGLITADYPLLLLNPAQQAPFRKLVDALRAPAVQARIMRDTLRRPVNTTVPLTRDFPDALLLELPFPRSASTLDAVVSTYLQDTRQPANTIFVLDVSGSMRGARIDALKTALRGLSGADTTLTGRYATFANRERVTLIPFSSAPGAPRTTELTPATRGAALKQLRAQVDALTPDGGTNIYGALQAAYEQARAAPAGRYTSIVLMTDGERTEGPSADQFRATYAALPERARQVKTFTVLFGDSDATEMNRIATLTGGRTFDGQNDLRAAFKDIRGYQ</sequence>
<dbReference type="HOGENOM" id="CLU_029847_1_0_0"/>
<dbReference type="PROSITE" id="PS51257">
    <property type="entry name" value="PROKAR_LIPOPROTEIN"/>
    <property type="match status" value="1"/>
</dbReference>
<evidence type="ECO:0000313" key="4">
    <source>
        <dbReference type="Proteomes" id="UP000008635"/>
    </source>
</evidence>
<dbReference type="eggNOG" id="COG2304">
    <property type="taxonomic scope" value="Bacteria"/>
</dbReference>
<dbReference type="PROSITE" id="PS50234">
    <property type="entry name" value="VWFA"/>
    <property type="match status" value="1"/>
</dbReference>
<dbReference type="CDD" id="cd00198">
    <property type="entry name" value="vWFA"/>
    <property type="match status" value="1"/>
</dbReference>
<dbReference type="OrthoDB" id="5621159at2"/>
<dbReference type="eggNOG" id="COG1840">
    <property type="taxonomic scope" value="Bacteria"/>
</dbReference>
<feature type="signal peptide" evidence="1">
    <location>
        <begin position="1"/>
        <end position="17"/>
    </location>
</feature>